<evidence type="ECO:0000256" key="7">
    <source>
        <dbReference type="ARBA" id="ARBA00022840"/>
    </source>
</evidence>
<dbReference type="GO" id="GO:0005829">
    <property type="term" value="C:cytosol"/>
    <property type="evidence" value="ECO:0007669"/>
    <property type="project" value="TreeGrafter"/>
</dbReference>
<evidence type="ECO:0000256" key="8">
    <source>
        <dbReference type="ARBA" id="ARBA00022917"/>
    </source>
</evidence>
<dbReference type="InterPro" id="IPR045462">
    <property type="entry name" value="aa-tRNA-synth_I_cd-bd"/>
</dbReference>
<proteinExistence type="inferred from homology"/>
<keyword evidence="8 11" id="KW-0648">Protein biosynthesis</keyword>
<evidence type="ECO:0000256" key="3">
    <source>
        <dbReference type="ARBA" id="ARBA00011245"/>
    </source>
</evidence>
<comment type="catalytic activity">
    <reaction evidence="10 11">
        <text>tRNA(Glu) + L-glutamate + ATP = L-glutamyl-tRNA(Glu) + AMP + diphosphate</text>
        <dbReference type="Rhea" id="RHEA:23540"/>
        <dbReference type="Rhea" id="RHEA-COMP:9663"/>
        <dbReference type="Rhea" id="RHEA-COMP:9680"/>
        <dbReference type="ChEBI" id="CHEBI:29985"/>
        <dbReference type="ChEBI" id="CHEBI:30616"/>
        <dbReference type="ChEBI" id="CHEBI:33019"/>
        <dbReference type="ChEBI" id="CHEBI:78442"/>
        <dbReference type="ChEBI" id="CHEBI:78520"/>
        <dbReference type="ChEBI" id="CHEBI:456215"/>
        <dbReference type="EC" id="6.1.1.17"/>
    </reaction>
</comment>
<dbReference type="Gene3D" id="1.10.10.350">
    <property type="match status" value="1"/>
</dbReference>
<evidence type="ECO:0000256" key="5">
    <source>
        <dbReference type="ARBA" id="ARBA00022598"/>
    </source>
</evidence>
<dbReference type="GO" id="GO:0004818">
    <property type="term" value="F:glutamate-tRNA ligase activity"/>
    <property type="evidence" value="ECO:0007669"/>
    <property type="project" value="UniProtKB-UniRule"/>
</dbReference>
<keyword evidence="4 11" id="KW-0963">Cytoplasm</keyword>
<feature type="binding site" evidence="11">
    <location>
        <position position="269"/>
    </location>
    <ligand>
        <name>ATP</name>
        <dbReference type="ChEBI" id="CHEBI:30616"/>
    </ligand>
</feature>
<dbReference type="SUPFAM" id="SSF48163">
    <property type="entry name" value="An anticodon-binding domain of class I aminoacyl-tRNA synthetases"/>
    <property type="match status" value="1"/>
</dbReference>
<comment type="subunit">
    <text evidence="3 11">Monomer.</text>
</comment>
<dbReference type="InterPro" id="IPR033910">
    <property type="entry name" value="GluRS_core"/>
</dbReference>
<dbReference type="InterPro" id="IPR014729">
    <property type="entry name" value="Rossmann-like_a/b/a_fold"/>
</dbReference>
<comment type="caution">
    <text evidence="14">The sequence shown here is derived from an EMBL/GenBank/DDBJ whole genome shotgun (WGS) entry which is preliminary data.</text>
</comment>
<evidence type="ECO:0000259" key="13">
    <source>
        <dbReference type="Pfam" id="PF19269"/>
    </source>
</evidence>
<evidence type="ECO:0000256" key="10">
    <source>
        <dbReference type="ARBA" id="ARBA00048351"/>
    </source>
</evidence>
<dbReference type="SUPFAM" id="SSF52374">
    <property type="entry name" value="Nucleotidylyl transferase"/>
    <property type="match status" value="1"/>
</dbReference>
<evidence type="ECO:0000313" key="15">
    <source>
        <dbReference type="Proteomes" id="UP000051783"/>
    </source>
</evidence>
<dbReference type="InterPro" id="IPR000924">
    <property type="entry name" value="Glu/Gln-tRNA-synth"/>
</dbReference>
<comment type="caution">
    <text evidence="11">Lacks conserved residue(s) required for the propagation of feature annotation.</text>
</comment>
<protein>
    <recommendedName>
        <fullName evidence="11">Glutamate--tRNA ligase</fullName>
        <ecNumber evidence="11">6.1.1.17</ecNumber>
    </recommendedName>
    <alternativeName>
        <fullName evidence="11">Glutamyl-tRNA synthetase</fullName>
        <shortName evidence="11">GluRS</shortName>
    </alternativeName>
</protein>
<accession>A0A0R2M5M8</accession>
<dbReference type="InterPro" id="IPR020751">
    <property type="entry name" value="aa-tRNA-synth_I_codon-bd_sub2"/>
</dbReference>
<dbReference type="PROSITE" id="PS00178">
    <property type="entry name" value="AA_TRNA_LIGASE_I"/>
    <property type="match status" value="1"/>
</dbReference>
<evidence type="ECO:0000256" key="6">
    <source>
        <dbReference type="ARBA" id="ARBA00022741"/>
    </source>
</evidence>
<dbReference type="Pfam" id="PF19269">
    <property type="entry name" value="Anticodon_2"/>
    <property type="match status" value="1"/>
</dbReference>
<dbReference type="Proteomes" id="UP000051783">
    <property type="component" value="Unassembled WGS sequence"/>
</dbReference>
<evidence type="ECO:0000256" key="9">
    <source>
        <dbReference type="ARBA" id="ARBA00023146"/>
    </source>
</evidence>
<comment type="similarity">
    <text evidence="2 11">Belongs to the class-I aminoacyl-tRNA synthetase family. Glutamate--tRNA ligase type 1 subfamily.</text>
</comment>
<dbReference type="FunFam" id="3.40.50.620:FF:000007">
    <property type="entry name" value="Glutamate--tRNA ligase"/>
    <property type="match status" value="1"/>
</dbReference>
<dbReference type="Pfam" id="PF00749">
    <property type="entry name" value="tRNA-synt_1c"/>
    <property type="match status" value="1"/>
</dbReference>
<dbReference type="InterPro" id="IPR001412">
    <property type="entry name" value="aa-tRNA-synth_I_CS"/>
</dbReference>
<dbReference type="InterPro" id="IPR020058">
    <property type="entry name" value="Glu/Gln-tRNA-synth_Ib_cat-dom"/>
</dbReference>
<dbReference type="STRING" id="942150.IV64_GL000306"/>
<feature type="domain" description="Aminoacyl-tRNA synthetase class I anticodon-binding" evidence="13">
    <location>
        <begin position="370"/>
        <end position="497"/>
    </location>
</feature>
<dbReference type="EC" id="6.1.1.17" evidence="11"/>
<comment type="function">
    <text evidence="11">Catalyzes the attachment of glutamate to tRNA(Glu) in a two-step reaction: glutamate is first activated by ATP to form Glu-AMP and then transferred to the acceptor end of tRNA(Glu).</text>
</comment>
<name>A0A0R2M5M8_9LACO</name>
<evidence type="ECO:0000256" key="4">
    <source>
        <dbReference type="ARBA" id="ARBA00022490"/>
    </source>
</evidence>
<dbReference type="Gene3D" id="3.40.50.620">
    <property type="entry name" value="HUPs"/>
    <property type="match status" value="1"/>
</dbReference>
<evidence type="ECO:0000313" key="14">
    <source>
        <dbReference type="EMBL" id="KRO09177.1"/>
    </source>
</evidence>
<dbReference type="EMBL" id="JQCL01000074">
    <property type="protein sequence ID" value="KRO09177.1"/>
    <property type="molecule type" value="Genomic_DNA"/>
</dbReference>
<keyword evidence="6 11" id="KW-0547">Nucleotide-binding</keyword>
<reference evidence="14 15" key="1">
    <citation type="journal article" date="2015" name="Genome Announc.">
        <title>Expanding the biotechnology potential of lactobacilli through comparative genomics of 213 strains and associated genera.</title>
        <authorList>
            <person name="Sun Z."/>
            <person name="Harris H.M."/>
            <person name="McCann A."/>
            <person name="Guo C."/>
            <person name="Argimon S."/>
            <person name="Zhang W."/>
            <person name="Yang X."/>
            <person name="Jeffery I.B."/>
            <person name="Cooney J.C."/>
            <person name="Kagawa T.F."/>
            <person name="Liu W."/>
            <person name="Song Y."/>
            <person name="Salvetti E."/>
            <person name="Wrobel A."/>
            <person name="Rasinkangas P."/>
            <person name="Parkhill J."/>
            <person name="Rea M.C."/>
            <person name="O'Sullivan O."/>
            <person name="Ritari J."/>
            <person name="Douillard F.P."/>
            <person name="Paul Ross R."/>
            <person name="Yang R."/>
            <person name="Briner A.E."/>
            <person name="Felis G.E."/>
            <person name="de Vos W.M."/>
            <person name="Barrangou R."/>
            <person name="Klaenhammer T.R."/>
            <person name="Caufield P.W."/>
            <person name="Cui Y."/>
            <person name="Zhang H."/>
            <person name="O'Toole P.W."/>
        </authorList>
    </citation>
    <scope>NUCLEOTIDE SEQUENCE [LARGE SCALE GENOMIC DNA]</scope>
    <source>
        <strain evidence="14 15">LMG 26013</strain>
    </source>
</reference>
<feature type="short sequence motif" description="'HIGH' region" evidence="11">
    <location>
        <begin position="19"/>
        <end position="29"/>
    </location>
</feature>
<dbReference type="NCBIfam" id="TIGR00464">
    <property type="entry name" value="gltX_bact"/>
    <property type="match status" value="1"/>
</dbReference>
<dbReference type="PRINTS" id="PR00987">
    <property type="entry name" value="TRNASYNTHGLU"/>
</dbReference>
<dbReference type="GO" id="GO:0000049">
    <property type="term" value="F:tRNA binding"/>
    <property type="evidence" value="ECO:0007669"/>
    <property type="project" value="InterPro"/>
</dbReference>
<dbReference type="PATRIC" id="fig|942150.3.peg.313"/>
<feature type="short sequence motif" description="'KMSKS' region" evidence="11">
    <location>
        <begin position="266"/>
        <end position="270"/>
    </location>
</feature>
<dbReference type="GO" id="GO:0006424">
    <property type="term" value="P:glutamyl-tRNA aminoacylation"/>
    <property type="evidence" value="ECO:0007669"/>
    <property type="project" value="UniProtKB-UniRule"/>
</dbReference>
<dbReference type="InterPro" id="IPR004527">
    <property type="entry name" value="Glu-tRNA-ligase_bac/mito"/>
</dbReference>
<dbReference type="FunFam" id="1.10.10.350:FF:000002">
    <property type="entry name" value="Glutamate--tRNA ligase"/>
    <property type="match status" value="1"/>
</dbReference>
<keyword evidence="9 11" id="KW-0030">Aminoacyl-tRNA synthetase</keyword>
<dbReference type="GO" id="GO:0008270">
    <property type="term" value="F:zinc ion binding"/>
    <property type="evidence" value="ECO:0007669"/>
    <property type="project" value="InterPro"/>
</dbReference>
<dbReference type="InterPro" id="IPR008925">
    <property type="entry name" value="aa_tRNA-synth_I_cd-bd_sf"/>
</dbReference>
<dbReference type="PANTHER" id="PTHR43311:SF2">
    <property type="entry name" value="GLUTAMATE--TRNA LIGASE, MITOCHONDRIAL-RELATED"/>
    <property type="match status" value="1"/>
</dbReference>
<gene>
    <name evidence="11" type="primary">gltX</name>
    <name evidence="14" type="ORF">IV64_GL000306</name>
</gene>
<evidence type="ECO:0000256" key="2">
    <source>
        <dbReference type="ARBA" id="ARBA00007894"/>
    </source>
</evidence>
<dbReference type="AlphaFoldDB" id="A0A0R2M5M8"/>
<evidence type="ECO:0000256" key="11">
    <source>
        <dbReference type="HAMAP-Rule" id="MF_00022"/>
    </source>
</evidence>
<organism evidence="14 15">
    <name type="scientific">Lactiplantibacillus xiangfangensis</name>
    <dbReference type="NCBI Taxonomy" id="942150"/>
    <lineage>
        <taxon>Bacteria</taxon>
        <taxon>Bacillati</taxon>
        <taxon>Bacillota</taxon>
        <taxon>Bacilli</taxon>
        <taxon>Lactobacillales</taxon>
        <taxon>Lactobacillaceae</taxon>
        <taxon>Lactiplantibacillus</taxon>
    </lineage>
</organism>
<comment type="subcellular location">
    <subcellularLocation>
        <location evidence="1 11">Cytoplasm</location>
    </subcellularLocation>
</comment>
<feature type="domain" description="Glutamyl/glutaminyl-tRNA synthetase class Ib catalytic" evidence="12">
    <location>
        <begin position="12"/>
        <end position="337"/>
    </location>
</feature>
<evidence type="ECO:0000259" key="12">
    <source>
        <dbReference type="Pfam" id="PF00749"/>
    </source>
</evidence>
<keyword evidence="7 11" id="KW-0067">ATP-binding</keyword>
<evidence type="ECO:0000256" key="1">
    <source>
        <dbReference type="ARBA" id="ARBA00004496"/>
    </source>
</evidence>
<sequence>MKEALITLAKSKIRVRYAPSPTGHLHIGNARTALFNYLFARHNKGKFILRIEDTDLKRNVADGEKSQMDNLKWLGMDWDEGPDIGGDYGPYRQSERKSIYDPLIQQLIDEGKAYESYMTEDELKAQRDVQKANKEMPHYVYEFAGMTEEEKQAKIAAAKAAGLKPVIRFHVPEGKTYAWDDMVKGNVSFESKTVGGDFVIKKRDGMPTYNFAVVVDDHMMQISHVFRGDDHVANTPKQLMIYEAFGWEAPKFGHMSLIINTETGKKLSKRDETVLQFIEQYRELGYLPEAMLNFIILLGWSPVGESELFTKREFIKMYDEKRLSKSPASFDGKKLEWVNNQYIKKADENEVFAMSIRQLIKAGRLPKRPDMSQIEWTRTLVSLYKNQMSYTGQIVDLADLFFNGPADINDEAKAELDNETAPIVLKEFRKRVEDIDVFEATEIQKTIKSIQKDTKIKGRQLYMPIRIAVSHEMHGPELPETIELLGRETTMKHLDAMIAELAK</sequence>
<dbReference type="InterPro" id="IPR049940">
    <property type="entry name" value="GluQ/Sye"/>
</dbReference>
<keyword evidence="15" id="KW-1185">Reference proteome</keyword>
<dbReference type="GO" id="GO:0005524">
    <property type="term" value="F:ATP binding"/>
    <property type="evidence" value="ECO:0007669"/>
    <property type="project" value="UniProtKB-UniRule"/>
</dbReference>
<dbReference type="CDD" id="cd00808">
    <property type="entry name" value="GluRS_core"/>
    <property type="match status" value="1"/>
</dbReference>
<dbReference type="HAMAP" id="MF_00022">
    <property type="entry name" value="Glu_tRNA_synth_type1"/>
    <property type="match status" value="1"/>
</dbReference>
<dbReference type="PANTHER" id="PTHR43311">
    <property type="entry name" value="GLUTAMATE--TRNA LIGASE"/>
    <property type="match status" value="1"/>
</dbReference>
<keyword evidence="5 11" id="KW-0436">Ligase</keyword>